<comment type="caution">
    <text evidence="8">The sequence shown here is derived from an EMBL/GenBank/DDBJ whole genome shotgun (WGS) entry which is preliminary data.</text>
</comment>
<evidence type="ECO:0000256" key="2">
    <source>
        <dbReference type="ARBA" id="ARBA00022729"/>
    </source>
</evidence>
<reference evidence="8 9" key="1">
    <citation type="submission" date="2017-09" db="EMBL/GenBank/DDBJ databases">
        <title>Depth-based differentiation of microbial function through sediment-hosted aquifers and enrichment of novel symbionts in the deep terrestrial subsurface.</title>
        <authorList>
            <person name="Probst A.J."/>
            <person name="Ladd B."/>
            <person name="Jarett J.K."/>
            <person name="Geller-Mcgrath D.E."/>
            <person name="Sieber C.M."/>
            <person name="Emerson J.B."/>
            <person name="Anantharaman K."/>
            <person name="Thomas B.C."/>
            <person name="Malmstrom R."/>
            <person name="Stieglmeier M."/>
            <person name="Klingl A."/>
            <person name="Woyke T."/>
            <person name="Ryan C.M."/>
            <person name="Banfield J.F."/>
        </authorList>
    </citation>
    <scope>NUCLEOTIDE SEQUENCE [LARGE SCALE GENOMIC DNA]</scope>
    <source>
        <strain evidence="8">CG_4_10_14_0_8_um_filter_42_10</strain>
    </source>
</reference>
<evidence type="ECO:0000256" key="1">
    <source>
        <dbReference type="ARBA" id="ARBA00005791"/>
    </source>
</evidence>
<evidence type="ECO:0000256" key="4">
    <source>
        <dbReference type="ARBA" id="ARBA00023157"/>
    </source>
</evidence>
<accession>A0A2M7RII3</accession>
<dbReference type="GO" id="GO:0016491">
    <property type="term" value="F:oxidoreductase activity"/>
    <property type="evidence" value="ECO:0007669"/>
    <property type="project" value="UniProtKB-KW"/>
</dbReference>
<keyword evidence="6" id="KW-0472">Membrane</keyword>
<evidence type="ECO:0000313" key="8">
    <source>
        <dbReference type="EMBL" id="PIY96291.1"/>
    </source>
</evidence>
<dbReference type="InterPro" id="IPR012336">
    <property type="entry name" value="Thioredoxin-like_fold"/>
</dbReference>
<feature type="transmembrane region" description="Helical" evidence="6">
    <location>
        <begin position="24"/>
        <end position="48"/>
    </location>
</feature>
<gene>
    <name evidence="8" type="ORF">COY66_04615</name>
</gene>
<keyword evidence="5" id="KW-0676">Redox-active center</keyword>
<dbReference type="PROSITE" id="PS51352">
    <property type="entry name" value="THIOREDOXIN_2"/>
    <property type="match status" value="1"/>
</dbReference>
<evidence type="ECO:0000259" key="7">
    <source>
        <dbReference type="PROSITE" id="PS51352"/>
    </source>
</evidence>
<organism evidence="8 9">
    <name type="scientific">Candidatus Kerfeldbacteria bacterium CG_4_10_14_0_8_um_filter_42_10</name>
    <dbReference type="NCBI Taxonomy" id="2014248"/>
    <lineage>
        <taxon>Bacteria</taxon>
        <taxon>Candidatus Kerfeldiibacteriota</taxon>
    </lineage>
</organism>
<dbReference type="PANTHER" id="PTHR13887:SF14">
    <property type="entry name" value="DISULFIDE BOND FORMATION PROTEIN D"/>
    <property type="match status" value="1"/>
</dbReference>
<name>A0A2M7RII3_9BACT</name>
<dbReference type="AlphaFoldDB" id="A0A2M7RII3"/>
<keyword evidence="6" id="KW-1133">Transmembrane helix</keyword>
<evidence type="ECO:0000256" key="6">
    <source>
        <dbReference type="SAM" id="Phobius"/>
    </source>
</evidence>
<comment type="similarity">
    <text evidence="1">Belongs to the thioredoxin family. DsbA subfamily.</text>
</comment>
<dbReference type="Gene3D" id="3.40.30.10">
    <property type="entry name" value="Glutaredoxin"/>
    <property type="match status" value="1"/>
</dbReference>
<dbReference type="SUPFAM" id="SSF52833">
    <property type="entry name" value="Thioredoxin-like"/>
    <property type="match status" value="1"/>
</dbReference>
<keyword evidence="2" id="KW-0732">Signal</keyword>
<keyword evidence="4" id="KW-1015">Disulfide bond</keyword>
<dbReference type="EMBL" id="PFMD01000052">
    <property type="protein sequence ID" value="PIY96291.1"/>
    <property type="molecule type" value="Genomic_DNA"/>
</dbReference>
<dbReference type="Pfam" id="PF13462">
    <property type="entry name" value="Thioredoxin_4"/>
    <property type="match status" value="1"/>
</dbReference>
<sequence>MIEQLPNLAKNSSLSPQKRWYLKWWVILIFVILFIMLILTVAFAFAIYNEIKNMDELDTIELTNQPVVQVSADDDPSRGPQDAKVKIIAFEDFACPYSGESYPIIKELLSSYKNQIHFVFRDFPALENSQKAHEAAECADDQGGFWAMHDKIFENQSKITVADLKNYAEEIGLDATLFANCLDSGKNEIEVQKDLADGITAEIRGTPTWFINGRKFEGTIPLETFKQIIDLSLKE</sequence>
<feature type="domain" description="Thioredoxin" evidence="7">
    <location>
        <begin position="51"/>
        <end position="234"/>
    </location>
</feature>
<evidence type="ECO:0000256" key="5">
    <source>
        <dbReference type="ARBA" id="ARBA00023284"/>
    </source>
</evidence>
<protein>
    <recommendedName>
        <fullName evidence="7">Thioredoxin domain-containing protein</fullName>
    </recommendedName>
</protein>
<proteinExistence type="inferred from homology"/>
<dbReference type="Proteomes" id="UP000230779">
    <property type="component" value="Unassembled WGS sequence"/>
</dbReference>
<dbReference type="PANTHER" id="PTHR13887">
    <property type="entry name" value="GLUTATHIONE S-TRANSFERASE KAPPA"/>
    <property type="match status" value="1"/>
</dbReference>
<evidence type="ECO:0000313" key="9">
    <source>
        <dbReference type="Proteomes" id="UP000230779"/>
    </source>
</evidence>
<dbReference type="InterPro" id="IPR013766">
    <property type="entry name" value="Thioredoxin_domain"/>
</dbReference>
<keyword evidence="6" id="KW-0812">Transmembrane</keyword>
<keyword evidence="3" id="KW-0560">Oxidoreductase</keyword>
<evidence type="ECO:0000256" key="3">
    <source>
        <dbReference type="ARBA" id="ARBA00023002"/>
    </source>
</evidence>
<dbReference type="InterPro" id="IPR036249">
    <property type="entry name" value="Thioredoxin-like_sf"/>
</dbReference>